<keyword evidence="2" id="KW-0472">Membrane</keyword>
<organism evidence="3 4">
    <name type="scientific">Panicum virgatum</name>
    <name type="common">Blackwell switchgrass</name>
    <dbReference type="NCBI Taxonomy" id="38727"/>
    <lineage>
        <taxon>Eukaryota</taxon>
        <taxon>Viridiplantae</taxon>
        <taxon>Streptophyta</taxon>
        <taxon>Embryophyta</taxon>
        <taxon>Tracheophyta</taxon>
        <taxon>Spermatophyta</taxon>
        <taxon>Magnoliopsida</taxon>
        <taxon>Liliopsida</taxon>
        <taxon>Poales</taxon>
        <taxon>Poaceae</taxon>
        <taxon>PACMAD clade</taxon>
        <taxon>Panicoideae</taxon>
        <taxon>Panicodae</taxon>
        <taxon>Paniceae</taxon>
        <taxon>Panicinae</taxon>
        <taxon>Panicum</taxon>
        <taxon>Panicum sect. Hiantes</taxon>
    </lineage>
</organism>
<feature type="compositionally biased region" description="Low complexity" evidence="1">
    <location>
        <begin position="42"/>
        <end position="53"/>
    </location>
</feature>
<keyword evidence="2" id="KW-1133">Transmembrane helix</keyword>
<evidence type="ECO:0000256" key="1">
    <source>
        <dbReference type="SAM" id="MobiDB-lite"/>
    </source>
</evidence>
<keyword evidence="4" id="KW-1185">Reference proteome</keyword>
<reference evidence="3" key="1">
    <citation type="submission" date="2020-05" db="EMBL/GenBank/DDBJ databases">
        <title>WGS assembly of Panicum virgatum.</title>
        <authorList>
            <person name="Lovell J.T."/>
            <person name="Jenkins J."/>
            <person name="Shu S."/>
            <person name="Juenger T.E."/>
            <person name="Schmutz J."/>
        </authorList>
    </citation>
    <scope>NUCLEOTIDE SEQUENCE</scope>
    <source>
        <strain evidence="3">AP13</strain>
    </source>
</reference>
<evidence type="ECO:0000256" key="2">
    <source>
        <dbReference type="SAM" id="Phobius"/>
    </source>
</evidence>
<proteinExistence type="predicted"/>
<keyword evidence="2" id="KW-0812">Transmembrane</keyword>
<evidence type="ECO:0000313" key="3">
    <source>
        <dbReference type="EMBL" id="KAG2645131.1"/>
    </source>
</evidence>
<sequence>MRTDTAPLRRSRNRVRDPAPAHPQQARTSASSSPPAPRARPARPIGARRATATEAPHPPLVATSAPRPLSPTPTPPTTALAQIIRSAAMLSISCLAKLLAVLLRGILLHLHAPPAIPSSARHFFST</sequence>
<feature type="region of interest" description="Disordered" evidence="1">
    <location>
        <begin position="1"/>
        <end position="75"/>
    </location>
</feature>
<evidence type="ECO:0000313" key="4">
    <source>
        <dbReference type="Proteomes" id="UP000823388"/>
    </source>
</evidence>
<comment type="caution">
    <text evidence="3">The sequence shown here is derived from an EMBL/GenBank/DDBJ whole genome shotgun (WGS) entry which is preliminary data.</text>
</comment>
<protein>
    <submittedName>
        <fullName evidence="3">Uncharacterized protein</fullName>
    </submittedName>
</protein>
<name>A0A8T0W6Z5_PANVG</name>
<accession>A0A8T0W6Z5</accession>
<dbReference type="EMBL" id="CM029039">
    <property type="protein sequence ID" value="KAG2645131.1"/>
    <property type="molecule type" value="Genomic_DNA"/>
</dbReference>
<feature type="transmembrane region" description="Helical" evidence="2">
    <location>
        <begin position="87"/>
        <end position="107"/>
    </location>
</feature>
<dbReference type="AlphaFoldDB" id="A0A8T0W6Z5"/>
<dbReference type="Proteomes" id="UP000823388">
    <property type="component" value="Chromosome 2K"/>
</dbReference>
<gene>
    <name evidence="3" type="ORF">PVAP13_2KG359510</name>
</gene>